<evidence type="ECO:0000256" key="1">
    <source>
        <dbReference type="ARBA" id="ARBA00005254"/>
    </source>
</evidence>
<accession>A0A561E371</accession>
<dbReference type="PANTHER" id="PTHR11941">
    <property type="entry name" value="ENOYL-COA HYDRATASE-RELATED"/>
    <property type="match status" value="1"/>
</dbReference>
<dbReference type="SUPFAM" id="SSF52096">
    <property type="entry name" value="ClpP/crotonase"/>
    <property type="match status" value="1"/>
</dbReference>
<keyword evidence="2" id="KW-0456">Lyase</keyword>
<dbReference type="Proteomes" id="UP000318297">
    <property type="component" value="Unassembled WGS sequence"/>
</dbReference>
<dbReference type="InterPro" id="IPR014748">
    <property type="entry name" value="Enoyl-CoA_hydra_C"/>
</dbReference>
<dbReference type="Pfam" id="PF00378">
    <property type="entry name" value="ECH_1"/>
    <property type="match status" value="1"/>
</dbReference>
<sequence length="261" mass="27759">MSCNDLHPNLRLEQDGRVVTLTLARPEKRNALSDGIIEAIDAFFRRLPADVGAVVIAADGDHFCAGLDLAEMSNRDVLTGVAHSRQWHRAFTTIEQTGVPVVAALKGAVVGGGLELAATAHIRVADDTTFYALPEGQRGLFVGGGGSVRIPKLIGIPRMLDMMLTGRRYNAVDGERIGLSQYAVAAGESLPVATELAHRMSQNAIQTNFAVTQALPAIANLSPREGLLMESLMASIAQSTDDAKGRMADFLAGRAKKVTDD</sequence>
<dbReference type="Gene3D" id="3.90.226.10">
    <property type="entry name" value="2-enoyl-CoA Hydratase, Chain A, domain 1"/>
    <property type="match status" value="1"/>
</dbReference>
<organism evidence="5 6">
    <name type="scientific">Rudaeicoccus suwonensis</name>
    <dbReference type="NCBI Taxonomy" id="657409"/>
    <lineage>
        <taxon>Bacteria</taxon>
        <taxon>Bacillati</taxon>
        <taxon>Actinomycetota</taxon>
        <taxon>Actinomycetes</taxon>
        <taxon>Micrococcales</taxon>
        <taxon>Dermacoccaceae</taxon>
        <taxon>Rudaeicoccus</taxon>
    </lineage>
</organism>
<dbReference type="OrthoDB" id="8452484at2"/>
<proteinExistence type="inferred from homology"/>
<dbReference type="RefSeq" id="WP_145228783.1">
    <property type="nucleotide sequence ID" value="NZ_VIVQ01000002.1"/>
</dbReference>
<dbReference type="AlphaFoldDB" id="A0A561E371"/>
<keyword evidence="6" id="KW-1185">Reference proteome</keyword>
<comment type="catalytic activity">
    <reaction evidence="4">
        <text>a 4-saturated-(3S)-3-hydroxyacyl-CoA = a (3E)-enoyl-CoA + H2O</text>
        <dbReference type="Rhea" id="RHEA:20724"/>
        <dbReference type="ChEBI" id="CHEBI:15377"/>
        <dbReference type="ChEBI" id="CHEBI:58521"/>
        <dbReference type="ChEBI" id="CHEBI:137480"/>
        <dbReference type="EC" id="4.2.1.17"/>
    </reaction>
</comment>
<dbReference type="Gene3D" id="1.10.12.10">
    <property type="entry name" value="Lyase 2-enoyl-coa Hydratase, Chain A, domain 2"/>
    <property type="match status" value="1"/>
</dbReference>
<dbReference type="EMBL" id="VIVQ01000002">
    <property type="protein sequence ID" value="TWE10052.1"/>
    <property type="molecule type" value="Genomic_DNA"/>
</dbReference>
<reference evidence="5 6" key="1">
    <citation type="submission" date="2019-06" db="EMBL/GenBank/DDBJ databases">
        <title>Sequencing the genomes of 1000 actinobacteria strains.</title>
        <authorList>
            <person name="Klenk H.-P."/>
        </authorList>
    </citation>
    <scope>NUCLEOTIDE SEQUENCE [LARGE SCALE GENOMIC DNA]</scope>
    <source>
        <strain evidence="5 6">DSM 19560</strain>
    </source>
</reference>
<evidence type="ECO:0000256" key="3">
    <source>
        <dbReference type="ARBA" id="ARBA00023709"/>
    </source>
</evidence>
<evidence type="ECO:0000313" key="6">
    <source>
        <dbReference type="Proteomes" id="UP000318297"/>
    </source>
</evidence>
<dbReference type="InterPro" id="IPR001753">
    <property type="entry name" value="Enoyl-CoA_hydra/iso"/>
</dbReference>
<dbReference type="GO" id="GO:0006635">
    <property type="term" value="P:fatty acid beta-oxidation"/>
    <property type="evidence" value="ECO:0007669"/>
    <property type="project" value="TreeGrafter"/>
</dbReference>
<comment type="similarity">
    <text evidence="1">Belongs to the enoyl-CoA hydratase/isomerase family.</text>
</comment>
<protein>
    <submittedName>
        <fullName evidence="5">Vanillin synthase /trans-feruloyl-CoA hydratase</fullName>
    </submittedName>
</protein>
<comment type="catalytic activity">
    <reaction evidence="3">
        <text>a (3S)-3-hydroxyacyl-CoA = a (2E)-enoyl-CoA + H2O</text>
        <dbReference type="Rhea" id="RHEA:16105"/>
        <dbReference type="ChEBI" id="CHEBI:15377"/>
        <dbReference type="ChEBI" id="CHEBI:57318"/>
        <dbReference type="ChEBI" id="CHEBI:58856"/>
        <dbReference type="EC" id="4.2.1.17"/>
    </reaction>
</comment>
<gene>
    <name evidence="5" type="ORF">BKA23_2400</name>
</gene>
<dbReference type="CDD" id="cd06558">
    <property type="entry name" value="crotonase-like"/>
    <property type="match status" value="1"/>
</dbReference>
<comment type="caution">
    <text evidence="5">The sequence shown here is derived from an EMBL/GenBank/DDBJ whole genome shotgun (WGS) entry which is preliminary data.</text>
</comment>
<evidence type="ECO:0000313" key="5">
    <source>
        <dbReference type="EMBL" id="TWE10052.1"/>
    </source>
</evidence>
<dbReference type="GO" id="GO:0004300">
    <property type="term" value="F:enoyl-CoA hydratase activity"/>
    <property type="evidence" value="ECO:0007669"/>
    <property type="project" value="UniProtKB-EC"/>
</dbReference>
<evidence type="ECO:0000256" key="2">
    <source>
        <dbReference type="ARBA" id="ARBA00023239"/>
    </source>
</evidence>
<dbReference type="NCBIfam" id="NF006013">
    <property type="entry name" value="PRK08150.1"/>
    <property type="match status" value="1"/>
</dbReference>
<name>A0A561E371_9MICO</name>
<dbReference type="InterPro" id="IPR029045">
    <property type="entry name" value="ClpP/crotonase-like_dom_sf"/>
</dbReference>
<evidence type="ECO:0000256" key="4">
    <source>
        <dbReference type="ARBA" id="ARBA00023717"/>
    </source>
</evidence>
<dbReference type="PANTHER" id="PTHR11941:SF54">
    <property type="entry name" value="ENOYL-COA HYDRATASE, MITOCHONDRIAL"/>
    <property type="match status" value="1"/>
</dbReference>